<sequence length="159" mass="17125">MDDTLEEFGWREGASRVVHEHQPVLVEEDGQAGGHRLAAIRPTRDDVDDDLTLARPWTATGVGHCGRRDLAGRDQPGSGRHDDQMAHVGAGETLVQRPAQQRTSVEFDERLGNIGPQSETTARGDDDDSDAQEANTSSSMLDALSSSVFSASASSETRI</sequence>
<comment type="caution">
    <text evidence="2">The sequence shown here is derived from an EMBL/GenBank/DDBJ whole genome shotgun (WGS) entry which is preliminary data.</text>
</comment>
<evidence type="ECO:0000256" key="1">
    <source>
        <dbReference type="SAM" id="MobiDB-lite"/>
    </source>
</evidence>
<evidence type="ECO:0000313" key="2">
    <source>
        <dbReference type="EMBL" id="GMA40979.1"/>
    </source>
</evidence>
<dbReference type="EMBL" id="BSUO01000001">
    <property type="protein sequence ID" value="GMA40979.1"/>
    <property type="molecule type" value="Genomic_DNA"/>
</dbReference>
<evidence type="ECO:0000313" key="3">
    <source>
        <dbReference type="Proteomes" id="UP001157126"/>
    </source>
</evidence>
<feature type="compositionally biased region" description="Low complexity" evidence="1">
    <location>
        <begin position="137"/>
        <end position="159"/>
    </location>
</feature>
<organism evidence="2 3">
    <name type="scientific">Mobilicoccus caccae</name>
    <dbReference type="NCBI Taxonomy" id="1859295"/>
    <lineage>
        <taxon>Bacteria</taxon>
        <taxon>Bacillati</taxon>
        <taxon>Actinomycetota</taxon>
        <taxon>Actinomycetes</taxon>
        <taxon>Micrococcales</taxon>
        <taxon>Dermatophilaceae</taxon>
        <taxon>Mobilicoccus</taxon>
    </lineage>
</organism>
<name>A0ABQ6IW86_9MICO</name>
<keyword evidence="3" id="KW-1185">Reference proteome</keyword>
<protein>
    <submittedName>
        <fullName evidence="2">Uncharacterized protein</fullName>
    </submittedName>
</protein>
<feature type="region of interest" description="Disordered" evidence="1">
    <location>
        <begin position="61"/>
        <end position="159"/>
    </location>
</feature>
<proteinExistence type="predicted"/>
<gene>
    <name evidence="2" type="ORF">GCM10025883_30240</name>
</gene>
<dbReference type="Proteomes" id="UP001157126">
    <property type="component" value="Unassembled WGS sequence"/>
</dbReference>
<accession>A0ABQ6IW86</accession>
<reference evidence="3" key="1">
    <citation type="journal article" date="2019" name="Int. J. Syst. Evol. Microbiol.">
        <title>The Global Catalogue of Microorganisms (GCM) 10K type strain sequencing project: providing services to taxonomists for standard genome sequencing and annotation.</title>
        <authorList>
            <consortium name="The Broad Institute Genomics Platform"/>
            <consortium name="The Broad Institute Genome Sequencing Center for Infectious Disease"/>
            <person name="Wu L."/>
            <person name="Ma J."/>
        </authorList>
    </citation>
    <scope>NUCLEOTIDE SEQUENCE [LARGE SCALE GENOMIC DNA]</scope>
    <source>
        <strain evidence="3">NBRC 113072</strain>
    </source>
</reference>